<keyword evidence="1" id="KW-0472">Membrane</keyword>
<name>A0A6B9WD81_9ACAR</name>
<feature type="transmembrane region" description="Helical" evidence="1">
    <location>
        <begin position="18"/>
        <end position="37"/>
    </location>
</feature>
<keyword evidence="2" id="KW-0496">Mitochondrion</keyword>
<evidence type="ECO:0000313" key="2">
    <source>
        <dbReference type="EMBL" id="QHQ98493.1"/>
    </source>
</evidence>
<geneLocation type="mitochondrion" evidence="2"/>
<evidence type="ECO:0000256" key="1">
    <source>
        <dbReference type="SAM" id="Phobius"/>
    </source>
</evidence>
<keyword evidence="1" id="KW-1133">Transmembrane helix</keyword>
<feature type="transmembrane region" description="Helical" evidence="1">
    <location>
        <begin position="111"/>
        <end position="134"/>
    </location>
</feature>
<gene>
    <name evidence="2" type="primary">nad6</name>
</gene>
<reference evidence="2" key="1">
    <citation type="journal article" date="2019" name="Zool. Scr.">
        <title>Mitochondrial genome reorganization characterizes various lineages of mesostigmatid mites (Acari: Parasitiformes).</title>
        <authorList>
            <person name="Li W.-N."/>
            <person name="Shao R."/>
            <person name="Zhang Q."/>
            <person name="Deng W."/>
            <person name="Xue X.-F."/>
        </authorList>
    </citation>
    <scope>NUCLEOTIDE SEQUENCE</scope>
</reference>
<dbReference type="AlphaFoldDB" id="A0A6B9WD81"/>
<feature type="transmembrane region" description="Helical" evidence="1">
    <location>
        <begin position="43"/>
        <end position="65"/>
    </location>
</feature>
<proteinExistence type="predicted"/>
<accession>A0A6B9WD81</accession>
<sequence>MKLMMILSIMFYSTQHPIIMLVILIILTLIMSLYMSLILKTTWIPLIIILVMLGGMLILFMYIASLSPNEIFLKNKAFFIIPPIMLMPLQNSNFITHQFNMNIWYKLFDSISMMTTILTLLYLLLSLIVIMNILKVVKAPVRSN</sequence>
<feature type="transmembrane region" description="Helical" evidence="1">
    <location>
        <begin position="77"/>
        <end position="99"/>
    </location>
</feature>
<keyword evidence="1" id="KW-0812">Transmembrane</keyword>
<dbReference type="EMBL" id="MK270523">
    <property type="protein sequence ID" value="QHQ98493.1"/>
    <property type="molecule type" value="Genomic_DNA"/>
</dbReference>
<protein>
    <submittedName>
        <fullName evidence="2">NADH dehydrogenase subunit 6</fullName>
    </submittedName>
</protein>
<organism evidence="2">
    <name type="scientific">Microdiplogynium sp. XFX</name>
    <dbReference type="NCBI Taxonomy" id="2695875"/>
    <lineage>
        <taxon>Eukaryota</taxon>
        <taxon>Metazoa</taxon>
        <taxon>Ecdysozoa</taxon>
        <taxon>Arthropoda</taxon>
        <taxon>Chelicerata</taxon>
        <taxon>Arachnida</taxon>
        <taxon>Acari</taxon>
        <taxon>Parasitiformes</taxon>
        <taxon>Mesostigmata</taxon>
        <taxon>Antennophorina</taxon>
        <taxon>Celaenopsoidea</taxon>
        <taxon>Diplogyniidae</taxon>
        <taxon>Microdiplogynium</taxon>
    </lineage>
</organism>